<sequence>MQFLDYVLERLPFRVEVIQTDNGAEFQSAFHWNVLDKGIAHTYIKPASPHLNGKVERSHRIDAEEFYRMLDGVAIDDTGVFNDKLREWEDYYNYHRPPAPSAVRRPTNA</sequence>
<protein>
    <recommendedName>
        <fullName evidence="1">Integrase catalytic domain-containing protein</fullName>
    </recommendedName>
</protein>
<comment type="caution">
    <text evidence="2">The sequence shown here is derived from an EMBL/GenBank/DDBJ whole genome shotgun (WGS) entry which is preliminary data.</text>
</comment>
<dbReference type="Gene3D" id="3.30.420.10">
    <property type="entry name" value="Ribonuclease H-like superfamily/Ribonuclease H"/>
    <property type="match status" value="1"/>
</dbReference>
<dbReference type="PROSITE" id="PS50994">
    <property type="entry name" value="INTEGRASE"/>
    <property type="match status" value="1"/>
</dbReference>
<dbReference type="EMBL" id="BNEC01000005">
    <property type="protein sequence ID" value="GHI70032.1"/>
    <property type="molecule type" value="Genomic_DNA"/>
</dbReference>
<feature type="domain" description="Integrase catalytic" evidence="1">
    <location>
        <begin position="1"/>
        <end position="109"/>
    </location>
</feature>
<name>A0ABQ3SPH2_9ACTN</name>
<dbReference type="SUPFAM" id="SSF53098">
    <property type="entry name" value="Ribonuclease H-like"/>
    <property type="match status" value="1"/>
</dbReference>
<evidence type="ECO:0000259" key="1">
    <source>
        <dbReference type="PROSITE" id="PS50994"/>
    </source>
</evidence>
<dbReference type="Pfam" id="PF13683">
    <property type="entry name" value="rve_3"/>
    <property type="match status" value="1"/>
</dbReference>
<dbReference type="RefSeq" id="WP_373297368.1">
    <property type="nucleotide sequence ID" value="NZ_BMRL01000002.1"/>
</dbReference>
<dbReference type="InterPro" id="IPR001584">
    <property type="entry name" value="Integrase_cat-core"/>
</dbReference>
<dbReference type="Proteomes" id="UP000613974">
    <property type="component" value="Unassembled WGS sequence"/>
</dbReference>
<organism evidence="2 3">
    <name type="scientific">Streptomyces nojiriensis</name>
    <dbReference type="NCBI Taxonomy" id="66374"/>
    <lineage>
        <taxon>Bacteria</taxon>
        <taxon>Bacillati</taxon>
        <taxon>Actinomycetota</taxon>
        <taxon>Actinomycetes</taxon>
        <taxon>Kitasatosporales</taxon>
        <taxon>Streptomycetaceae</taxon>
        <taxon>Streptomyces</taxon>
    </lineage>
</organism>
<reference evidence="3" key="1">
    <citation type="submission" date="2023-07" db="EMBL/GenBank/DDBJ databases">
        <title>Whole genome shotgun sequence of Streptomyces nojiriensis NBRC 13794.</title>
        <authorList>
            <person name="Komaki H."/>
            <person name="Tamura T."/>
        </authorList>
    </citation>
    <scope>NUCLEOTIDE SEQUENCE [LARGE SCALE GENOMIC DNA]</scope>
    <source>
        <strain evidence="3">NBRC 13794</strain>
    </source>
</reference>
<gene>
    <name evidence="2" type="ORF">Snoj_39500</name>
</gene>
<dbReference type="InterPro" id="IPR012337">
    <property type="entry name" value="RNaseH-like_sf"/>
</dbReference>
<keyword evidence="3" id="KW-1185">Reference proteome</keyword>
<dbReference type="InterPro" id="IPR036397">
    <property type="entry name" value="RNaseH_sf"/>
</dbReference>
<proteinExistence type="predicted"/>
<accession>A0ABQ3SPH2</accession>
<evidence type="ECO:0000313" key="3">
    <source>
        <dbReference type="Proteomes" id="UP000613974"/>
    </source>
</evidence>
<evidence type="ECO:0000313" key="2">
    <source>
        <dbReference type="EMBL" id="GHI70032.1"/>
    </source>
</evidence>